<comment type="caution">
    <text evidence="2">The sequence shown here is derived from an EMBL/GenBank/DDBJ whole genome shotgun (WGS) entry which is preliminary data.</text>
</comment>
<feature type="compositionally biased region" description="Low complexity" evidence="1">
    <location>
        <begin position="29"/>
        <end position="41"/>
    </location>
</feature>
<protein>
    <submittedName>
        <fullName evidence="2">Uncharacterized protein</fullName>
    </submittedName>
</protein>
<feature type="region of interest" description="Disordered" evidence="1">
    <location>
        <begin position="1"/>
        <end position="41"/>
    </location>
</feature>
<name>A0A1T3NN91_9ACTN</name>
<proteinExistence type="predicted"/>
<keyword evidence="3" id="KW-1185">Reference proteome</keyword>
<dbReference type="Proteomes" id="UP000190037">
    <property type="component" value="Unassembled WGS sequence"/>
</dbReference>
<accession>A0A1T3NN91</accession>
<evidence type="ECO:0000256" key="1">
    <source>
        <dbReference type="SAM" id="MobiDB-lite"/>
    </source>
</evidence>
<sequence>MGSRHESRAGTKARIVTPTPDAVKDRAAGHGAAPGRRAKRGVPALGAAAGVALLLWKRTRSRRHGR</sequence>
<evidence type="ECO:0000313" key="3">
    <source>
        <dbReference type="Proteomes" id="UP000190037"/>
    </source>
</evidence>
<evidence type="ECO:0000313" key="2">
    <source>
        <dbReference type="EMBL" id="OPC78175.1"/>
    </source>
</evidence>
<dbReference type="AlphaFoldDB" id="A0A1T3NN91"/>
<dbReference type="EMBL" id="MWQN01000003">
    <property type="protein sequence ID" value="OPC78175.1"/>
    <property type="molecule type" value="Genomic_DNA"/>
</dbReference>
<organism evidence="2 3">
    <name type="scientific">Embleya scabrispora</name>
    <dbReference type="NCBI Taxonomy" id="159449"/>
    <lineage>
        <taxon>Bacteria</taxon>
        <taxon>Bacillati</taxon>
        <taxon>Actinomycetota</taxon>
        <taxon>Actinomycetes</taxon>
        <taxon>Kitasatosporales</taxon>
        <taxon>Streptomycetaceae</taxon>
        <taxon>Embleya</taxon>
    </lineage>
</organism>
<gene>
    <name evidence="2" type="ORF">B4N89_38950</name>
</gene>
<reference evidence="2 3" key="1">
    <citation type="submission" date="2017-03" db="EMBL/GenBank/DDBJ databases">
        <title>Draft genome sequence of Streptomyces scabrisporus NF3, endophyte isolated from Amphipterygium adstringens.</title>
        <authorList>
            <person name="Vazquez M."/>
            <person name="Ceapa C.D."/>
            <person name="Rodriguez Luna D."/>
            <person name="Sanchez Esquivel S."/>
        </authorList>
    </citation>
    <scope>NUCLEOTIDE SEQUENCE [LARGE SCALE GENOMIC DNA]</scope>
    <source>
        <strain evidence="2 3">NF3</strain>
    </source>
</reference>